<dbReference type="PANTHER" id="PTHR45228">
    <property type="entry name" value="CYCLIC DI-GMP PHOSPHODIESTERASE TM_0186-RELATED"/>
    <property type="match status" value="1"/>
</dbReference>
<dbReference type="InterPro" id="IPR001789">
    <property type="entry name" value="Sig_transdc_resp-reg_receiver"/>
</dbReference>
<dbReference type="GO" id="GO:0008081">
    <property type="term" value="F:phosphoric diester hydrolase activity"/>
    <property type="evidence" value="ECO:0007669"/>
    <property type="project" value="UniProtKB-ARBA"/>
</dbReference>
<dbReference type="SUPFAM" id="SSF52172">
    <property type="entry name" value="CheY-like"/>
    <property type="match status" value="1"/>
</dbReference>
<dbReference type="PROSITE" id="PS50110">
    <property type="entry name" value="RESPONSE_REGULATORY"/>
    <property type="match status" value="1"/>
</dbReference>
<accession>A0A4P7Y8S8</accession>
<name>A0A4P7Y8S8_PSEVE</name>
<keyword evidence="1" id="KW-0597">Phosphoprotein</keyword>
<dbReference type="InterPro" id="IPR003607">
    <property type="entry name" value="HD/PDEase_dom"/>
</dbReference>
<evidence type="ECO:0000313" key="4">
    <source>
        <dbReference type="EMBL" id="QCG66973.1"/>
    </source>
</evidence>
<gene>
    <name evidence="4" type="ORF">E4167_20635</name>
</gene>
<dbReference type="Gene3D" id="3.40.50.2300">
    <property type="match status" value="1"/>
</dbReference>
<organism evidence="4 5">
    <name type="scientific">Pseudomonas veronii</name>
    <dbReference type="NCBI Taxonomy" id="76761"/>
    <lineage>
        <taxon>Bacteria</taxon>
        <taxon>Pseudomonadati</taxon>
        <taxon>Pseudomonadota</taxon>
        <taxon>Gammaproteobacteria</taxon>
        <taxon>Pseudomonadales</taxon>
        <taxon>Pseudomonadaceae</taxon>
        <taxon>Pseudomonas</taxon>
    </lineage>
</organism>
<dbReference type="InterPro" id="IPR037522">
    <property type="entry name" value="HD_GYP_dom"/>
</dbReference>
<evidence type="ECO:0000313" key="5">
    <source>
        <dbReference type="Proteomes" id="UP000298274"/>
    </source>
</evidence>
<feature type="domain" description="HD-GYP" evidence="3">
    <location>
        <begin position="153"/>
        <end position="351"/>
    </location>
</feature>
<protein>
    <submittedName>
        <fullName evidence="4">Response regulator</fullName>
    </submittedName>
</protein>
<evidence type="ECO:0000259" key="2">
    <source>
        <dbReference type="PROSITE" id="PS50110"/>
    </source>
</evidence>
<dbReference type="PROSITE" id="PS51832">
    <property type="entry name" value="HD_GYP"/>
    <property type="match status" value="1"/>
</dbReference>
<dbReference type="GO" id="GO:0000160">
    <property type="term" value="P:phosphorelay signal transduction system"/>
    <property type="evidence" value="ECO:0007669"/>
    <property type="project" value="InterPro"/>
</dbReference>
<sequence length="354" mass="39768">MNSQLLAESEIVVIDDVLTNLLVVSSYLKAIGFSKVHIFSDSAEGLEWLLNNKWDLALLDLDMPFPNGFDILEQLQERDRAEQPIIIVTAFNDSVSRRKGLEKGANEFVSKPMDFPEFLLRVQGCLKLSEASRKLRNNNIELARQVEERTEQLHNSYKAVISSLSKAASYRDEETGSHIRRIGQSAAIVANALNMPSTWCDLIRLAAPMHDVGKIGIDDCILRKPGALTDEERNAMQQHTRIGHEILSSSNGAAVTEMAAEIALSHHERWDGQGYPDGLKGESIPLSARIVAICDVYDALRMNRPYKKAWTKERAQSYIFEQSGKHFDPRIANVFCSLFDEIEDLHDADEQPGF</sequence>
<dbReference type="RefSeq" id="WP_141123374.1">
    <property type="nucleotide sequence ID" value="NZ_CP039631.3"/>
</dbReference>
<dbReference type="InterPro" id="IPR052020">
    <property type="entry name" value="Cyclic_di-GMP/3'3'-cGAMP_PDE"/>
</dbReference>
<dbReference type="AlphaFoldDB" id="A0A4P7Y8S8"/>
<dbReference type="Proteomes" id="UP000298274">
    <property type="component" value="Chromosome"/>
</dbReference>
<reference evidence="5" key="1">
    <citation type="submission" date="2019-04" db="EMBL/GenBank/DDBJ databases">
        <title>Complete genome sequence of Pseudomonas veronii strain PVy, a versatile degrader capable of using multiple contaminants as sole carbon sources.</title>
        <authorList>
            <person name="Lopez-Echartea E."/>
            <person name="Ridl J."/>
            <person name="Pajer P."/>
            <person name="Strejcek M."/>
            <person name="Suman J."/>
            <person name="Uhlik O."/>
        </authorList>
    </citation>
    <scope>NUCLEOTIDE SEQUENCE [LARGE SCALE GENOMIC DNA]</scope>
    <source>
        <strain evidence="5">Pvy</strain>
    </source>
</reference>
<dbReference type="Pfam" id="PF13487">
    <property type="entry name" value="HD_5"/>
    <property type="match status" value="1"/>
</dbReference>
<dbReference type="SMART" id="SM00471">
    <property type="entry name" value="HDc"/>
    <property type="match status" value="1"/>
</dbReference>
<dbReference type="InterPro" id="IPR011006">
    <property type="entry name" value="CheY-like_superfamily"/>
</dbReference>
<dbReference type="Gene3D" id="1.10.3210.10">
    <property type="entry name" value="Hypothetical protein af1432"/>
    <property type="match status" value="1"/>
</dbReference>
<dbReference type="SUPFAM" id="SSF109604">
    <property type="entry name" value="HD-domain/PDEase-like"/>
    <property type="match status" value="1"/>
</dbReference>
<feature type="domain" description="Response regulatory" evidence="2">
    <location>
        <begin position="10"/>
        <end position="126"/>
    </location>
</feature>
<dbReference type="EMBL" id="CP039631">
    <property type="protein sequence ID" value="QCG66973.1"/>
    <property type="molecule type" value="Genomic_DNA"/>
</dbReference>
<dbReference type="Pfam" id="PF00072">
    <property type="entry name" value="Response_reg"/>
    <property type="match status" value="1"/>
</dbReference>
<feature type="modified residue" description="4-aspartylphosphate" evidence="1">
    <location>
        <position position="60"/>
    </location>
</feature>
<dbReference type="CDD" id="cd00077">
    <property type="entry name" value="HDc"/>
    <property type="match status" value="1"/>
</dbReference>
<dbReference type="SMART" id="SM00448">
    <property type="entry name" value="REC"/>
    <property type="match status" value="1"/>
</dbReference>
<proteinExistence type="predicted"/>
<evidence type="ECO:0000259" key="3">
    <source>
        <dbReference type="PROSITE" id="PS51832"/>
    </source>
</evidence>
<evidence type="ECO:0000256" key="1">
    <source>
        <dbReference type="PROSITE-ProRule" id="PRU00169"/>
    </source>
</evidence>